<sequence length="305" mass="33190">MTGSAGAPCPIAHTTAHDLTCEQNGEVYRFLVHVPAGEAPEAGWPVLYMTDGNAVIATAVDCLRAQASYPGGTNVSHGVVVAIGYPTSEAYDPLRRSWDLCPQPGKSYPPFYPGTPEVRTGGGNEFLEFLENQVKPFVGRLAPVDISKQSLYGHSFGGLFALFTLFTRPKAFRNYIAVSPAISWDDGLLERYSKPFFADPPKDLEIFVHLSAGAYEGDGLAPFQTRAPDAETRLKKNREIRTAGLAEELARDLMALPGGKIRSHFESFPYETHMSVLPVSVGRAIQTAFALQPLGWLEAGEENEN</sequence>
<reference evidence="3 4" key="1">
    <citation type="submission" date="2016-11" db="EMBL/GenBank/DDBJ databases">
        <authorList>
            <person name="Jaros S."/>
            <person name="Januszkiewicz K."/>
            <person name="Wedrychowicz H."/>
        </authorList>
    </citation>
    <scope>NUCLEOTIDE SEQUENCE [LARGE SCALE GENOMIC DNA]</scope>
    <source>
        <strain evidence="3 4">DSM 22153</strain>
    </source>
</reference>
<evidence type="ECO:0000313" key="4">
    <source>
        <dbReference type="Proteomes" id="UP000186002"/>
    </source>
</evidence>
<dbReference type="InterPro" id="IPR000801">
    <property type="entry name" value="Esterase-like"/>
</dbReference>
<organism evidence="3 4">
    <name type="scientific">Roseibium suaedae</name>
    <dbReference type="NCBI Taxonomy" id="735517"/>
    <lineage>
        <taxon>Bacteria</taxon>
        <taxon>Pseudomonadati</taxon>
        <taxon>Pseudomonadota</taxon>
        <taxon>Alphaproteobacteria</taxon>
        <taxon>Hyphomicrobiales</taxon>
        <taxon>Stappiaceae</taxon>
        <taxon>Roseibium</taxon>
    </lineage>
</organism>
<name>A0A1M7BCC8_9HYPH</name>
<dbReference type="InterPro" id="IPR029058">
    <property type="entry name" value="AB_hydrolase_fold"/>
</dbReference>
<evidence type="ECO:0000256" key="2">
    <source>
        <dbReference type="ARBA" id="ARBA00022801"/>
    </source>
</evidence>
<dbReference type="EMBL" id="FRBW01000001">
    <property type="protein sequence ID" value="SHL52571.1"/>
    <property type="molecule type" value="Genomic_DNA"/>
</dbReference>
<accession>A0A1M7BCC8</accession>
<keyword evidence="4" id="KW-1185">Reference proteome</keyword>
<dbReference type="AlphaFoldDB" id="A0A1M7BCC8"/>
<comment type="similarity">
    <text evidence="1">Belongs to the esterase D family.</text>
</comment>
<gene>
    <name evidence="3" type="ORF">SAMN05444272_0787</name>
</gene>
<dbReference type="PANTHER" id="PTHR40841:SF2">
    <property type="entry name" value="SIDEROPHORE-DEGRADING ESTERASE (EUROFUNG)"/>
    <property type="match status" value="1"/>
</dbReference>
<dbReference type="Gene3D" id="3.40.50.1820">
    <property type="entry name" value="alpha/beta hydrolase"/>
    <property type="match status" value="1"/>
</dbReference>
<dbReference type="RefSeq" id="WP_073009066.1">
    <property type="nucleotide sequence ID" value="NZ_FRBW01000001.1"/>
</dbReference>
<dbReference type="PANTHER" id="PTHR40841">
    <property type="entry name" value="SIDEROPHORE TRIACETYLFUSARININE C ESTERASE"/>
    <property type="match status" value="1"/>
</dbReference>
<dbReference type="Proteomes" id="UP000186002">
    <property type="component" value="Unassembled WGS sequence"/>
</dbReference>
<evidence type="ECO:0000256" key="1">
    <source>
        <dbReference type="ARBA" id="ARBA00005622"/>
    </source>
</evidence>
<dbReference type="STRING" id="735517.SAMN05444272_0787"/>
<protein>
    <recommendedName>
        <fullName evidence="5">Alpha/beta hydrolase</fullName>
    </recommendedName>
</protein>
<keyword evidence="2" id="KW-0378">Hydrolase</keyword>
<dbReference type="Pfam" id="PF00756">
    <property type="entry name" value="Esterase"/>
    <property type="match status" value="1"/>
</dbReference>
<dbReference type="OrthoDB" id="9784036at2"/>
<evidence type="ECO:0000313" key="3">
    <source>
        <dbReference type="EMBL" id="SHL52571.1"/>
    </source>
</evidence>
<dbReference type="SUPFAM" id="SSF53474">
    <property type="entry name" value="alpha/beta-Hydrolases"/>
    <property type="match status" value="1"/>
</dbReference>
<evidence type="ECO:0008006" key="5">
    <source>
        <dbReference type="Google" id="ProtNLM"/>
    </source>
</evidence>
<dbReference type="GO" id="GO:0016788">
    <property type="term" value="F:hydrolase activity, acting on ester bonds"/>
    <property type="evidence" value="ECO:0007669"/>
    <property type="project" value="TreeGrafter"/>
</dbReference>
<proteinExistence type="inferred from homology"/>
<dbReference type="InterPro" id="IPR052558">
    <property type="entry name" value="Siderophore_Hydrolase_D"/>
</dbReference>